<keyword evidence="5" id="KW-1185">Reference proteome</keyword>
<reference evidence="4 5" key="1">
    <citation type="submission" date="2019-06" db="EMBL/GenBank/DDBJ databases">
        <title>Whole genome shotgun sequence of Brevibacillus parabrevis NBRC 12334.</title>
        <authorList>
            <person name="Hosoyama A."/>
            <person name="Uohara A."/>
            <person name="Ohji S."/>
            <person name="Ichikawa N."/>
        </authorList>
    </citation>
    <scope>NUCLEOTIDE SEQUENCE [LARGE SCALE GENOMIC DNA]</scope>
    <source>
        <strain evidence="4 5">NBRC 12334</strain>
    </source>
</reference>
<dbReference type="InterPro" id="IPR036397">
    <property type="entry name" value="RNaseH_sf"/>
</dbReference>
<evidence type="ECO:0000259" key="3">
    <source>
        <dbReference type="Pfam" id="PF13482"/>
    </source>
</evidence>
<dbReference type="Pfam" id="PF13482">
    <property type="entry name" value="RNase_H_2"/>
    <property type="match status" value="1"/>
</dbReference>
<dbReference type="PANTHER" id="PTHR38462:SF1">
    <property type="entry name" value="YPRB RIBONUCLEASE H-LIKE DOMAIN-CONTAINING PROTEIN"/>
    <property type="match status" value="1"/>
</dbReference>
<dbReference type="PANTHER" id="PTHR38462">
    <property type="entry name" value="EXONUCLEASE-LIKE PROTEIN"/>
    <property type="match status" value="1"/>
</dbReference>
<feature type="compositionally biased region" description="Basic residues" evidence="2">
    <location>
        <begin position="1"/>
        <end position="12"/>
    </location>
</feature>
<dbReference type="InterPro" id="IPR011990">
    <property type="entry name" value="TPR-like_helical_dom_sf"/>
</dbReference>
<dbReference type="Proteomes" id="UP000316882">
    <property type="component" value="Unassembled WGS sequence"/>
</dbReference>
<comment type="caution">
    <text evidence="4">The sequence shown here is derived from an EMBL/GenBank/DDBJ whole genome shotgun (WGS) entry which is preliminary data.</text>
</comment>
<feature type="domain" description="YprB ribonuclease H-like" evidence="3">
    <location>
        <begin position="282"/>
        <end position="452"/>
    </location>
</feature>
<keyword evidence="1" id="KW-0175">Coiled coil</keyword>
<name>A0A4Y3PMC0_BREPA</name>
<dbReference type="RefSeq" id="WP_233454209.1">
    <property type="nucleotide sequence ID" value="NZ_BJMH01000049.1"/>
</dbReference>
<sequence length="620" mass="67262">MSLKSKLQRMKGHMALDSEKRASPAAARAAEEARGQTAAGLAAEAGGAGAFQTAEALAKAGGVLEAVEVSARAGGVLETAEVLAKADGALEAVGVSGEAGGVLETAEVLAKADAALEAFGVSGEAGGVLETAEVLAKAGGVLEAVEVSARAGGVLETVDVLIKAPGAPKTSEVSAETIGVFVAAEASTEVTAPSPADAESLSAIPAQAGKPPIPFADKWSRMQAFPYFWEDEHVMIREVRYPIGQRHGAYTFSQLNEAIAIWEASGREHPLSAAGKKADELLFFDTETTGLSGGAGNAVFLLGYSRLEGEEVIVRQHFLPAPYAEATLYQSFLEQAQKSSHLVTFNGKSFDWPQVRTRHTLVRDQVPALPTFGHLDLLHGARRLWKAELESCRLGIIEQEKLDVFREDDLPGFLAPVRYFDFLHSQDPDVIEGVLRHNEKDVLSLITLYIHMTRLLADQPSSDVSVAERFEIARWYDALGDQETAMAGYRLVADSDHVWSNRAKLAIGHLYKKQKNWQQALTVWEACIASSGYVPEEVYIEAAKLCEHQLGDAEKALRYTRQAYEQWKKRGTLLRNRTQSEAAAYQKRIDRLQAKVQGSAAEQESLLSGFLDWSDEREEM</sequence>
<proteinExistence type="predicted"/>
<feature type="coiled-coil region" evidence="1">
    <location>
        <begin position="575"/>
        <end position="602"/>
    </location>
</feature>
<dbReference type="Gene3D" id="1.25.40.10">
    <property type="entry name" value="Tetratricopeptide repeat domain"/>
    <property type="match status" value="1"/>
</dbReference>
<dbReference type="SUPFAM" id="SSF48452">
    <property type="entry name" value="TPR-like"/>
    <property type="match status" value="1"/>
</dbReference>
<dbReference type="SUPFAM" id="SSF53098">
    <property type="entry name" value="Ribonuclease H-like"/>
    <property type="match status" value="1"/>
</dbReference>
<evidence type="ECO:0000256" key="2">
    <source>
        <dbReference type="SAM" id="MobiDB-lite"/>
    </source>
</evidence>
<gene>
    <name evidence="4" type="ORF">BPA01_52620</name>
</gene>
<organism evidence="4 5">
    <name type="scientific">Brevibacillus parabrevis</name>
    <dbReference type="NCBI Taxonomy" id="54914"/>
    <lineage>
        <taxon>Bacteria</taxon>
        <taxon>Bacillati</taxon>
        <taxon>Bacillota</taxon>
        <taxon>Bacilli</taxon>
        <taxon>Bacillales</taxon>
        <taxon>Paenibacillaceae</taxon>
        <taxon>Brevibacillus</taxon>
    </lineage>
</organism>
<evidence type="ECO:0000313" key="5">
    <source>
        <dbReference type="Proteomes" id="UP000316882"/>
    </source>
</evidence>
<dbReference type="GO" id="GO:0003676">
    <property type="term" value="F:nucleic acid binding"/>
    <property type="evidence" value="ECO:0007669"/>
    <property type="project" value="InterPro"/>
</dbReference>
<dbReference type="Gene3D" id="3.30.420.10">
    <property type="entry name" value="Ribonuclease H-like superfamily/Ribonuclease H"/>
    <property type="match status" value="1"/>
</dbReference>
<dbReference type="InterPro" id="IPR012337">
    <property type="entry name" value="RNaseH-like_sf"/>
</dbReference>
<evidence type="ECO:0000256" key="1">
    <source>
        <dbReference type="SAM" id="Coils"/>
    </source>
</evidence>
<evidence type="ECO:0000313" key="4">
    <source>
        <dbReference type="EMBL" id="GEB35682.1"/>
    </source>
</evidence>
<dbReference type="EMBL" id="BJMH01000049">
    <property type="protein sequence ID" value="GEB35682.1"/>
    <property type="molecule type" value="Genomic_DNA"/>
</dbReference>
<protein>
    <recommendedName>
        <fullName evidence="3">YprB ribonuclease H-like domain-containing protein</fullName>
    </recommendedName>
</protein>
<accession>A0A4Y3PMC0</accession>
<dbReference type="AlphaFoldDB" id="A0A4Y3PMC0"/>
<dbReference type="InterPro" id="IPR038720">
    <property type="entry name" value="YprB_RNase_H-like_dom"/>
</dbReference>
<feature type="region of interest" description="Disordered" evidence="2">
    <location>
        <begin position="1"/>
        <end position="34"/>
    </location>
</feature>
<dbReference type="STRING" id="54914.AV540_25920"/>